<name>A0A397W2G2_9GLOM</name>
<keyword evidence="3" id="KW-1185">Reference proteome</keyword>
<evidence type="ECO:0000313" key="3">
    <source>
        <dbReference type="Proteomes" id="UP000266673"/>
    </source>
</evidence>
<sequence length="129" mass="15111">MSEKGYTHKNQKRNEENNKNAISFCELENNNNKEIYVLNNEPTLKRIVKCPVNPKWEKRLRKTARISQEQPEKERNMEVEEPPIIKKTTLQVKPKRKWGPLRVDSLQPYNVTDDILTLPTSATVGKILQ</sequence>
<accession>A0A397W2G2</accession>
<proteinExistence type="predicted"/>
<feature type="compositionally biased region" description="Basic and acidic residues" evidence="1">
    <location>
        <begin position="1"/>
        <end position="18"/>
    </location>
</feature>
<protein>
    <submittedName>
        <fullName evidence="2">Uncharacterized protein</fullName>
    </submittedName>
</protein>
<dbReference type="Proteomes" id="UP000266673">
    <property type="component" value="Unassembled WGS sequence"/>
</dbReference>
<reference evidence="2 3" key="1">
    <citation type="submission" date="2018-06" db="EMBL/GenBank/DDBJ databases">
        <title>Comparative genomics reveals the genomic features of Rhizophagus irregularis, R. cerebriforme, R. diaphanum and Gigaspora rosea, and their symbiotic lifestyle signature.</title>
        <authorList>
            <person name="Morin E."/>
            <person name="San Clemente H."/>
            <person name="Chen E.C.H."/>
            <person name="De La Providencia I."/>
            <person name="Hainaut M."/>
            <person name="Kuo A."/>
            <person name="Kohler A."/>
            <person name="Murat C."/>
            <person name="Tang N."/>
            <person name="Roy S."/>
            <person name="Loubradou J."/>
            <person name="Henrissat B."/>
            <person name="Grigoriev I.V."/>
            <person name="Corradi N."/>
            <person name="Roux C."/>
            <person name="Martin F.M."/>
        </authorList>
    </citation>
    <scope>NUCLEOTIDE SEQUENCE [LARGE SCALE GENOMIC DNA]</scope>
    <source>
        <strain evidence="2 3">DAOM 194757</strain>
    </source>
</reference>
<dbReference type="AlphaFoldDB" id="A0A397W2G2"/>
<evidence type="ECO:0000256" key="1">
    <source>
        <dbReference type="SAM" id="MobiDB-lite"/>
    </source>
</evidence>
<comment type="caution">
    <text evidence="2">The sequence shown here is derived from an EMBL/GenBank/DDBJ whole genome shotgun (WGS) entry which is preliminary data.</text>
</comment>
<evidence type="ECO:0000313" key="2">
    <source>
        <dbReference type="EMBL" id="RIB28388.1"/>
    </source>
</evidence>
<gene>
    <name evidence="2" type="ORF">C2G38_2028570</name>
</gene>
<feature type="region of interest" description="Disordered" evidence="1">
    <location>
        <begin position="1"/>
        <end position="20"/>
    </location>
</feature>
<dbReference type="EMBL" id="QKWP01000067">
    <property type="protein sequence ID" value="RIB28388.1"/>
    <property type="molecule type" value="Genomic_DNA"/>
</dbReference>
<organism evidence="2 3">
    <name type="scientific">Gigaspora rosea</name>
    <dbReference type="NCBI Taxonomy" id="44941"/>
    <lineage>
        <taxon>Eukaryota</taxon>
        <taxon>Fungi</taxon>
        <taxon>Fungi incertae sedis</taxon>
        <taxon>Mucoromycota</taxon>
        <taxon>Glomeromycotina</taxon>
        <taxon>Glomeromycetes</taxon>
        <taxon>Diversisporales</taxon>
        <taxon>Gigasporaceae</taxon>
        <taxon>Gigaspora</taxon>
    </lineage>
</organism>